<comment type="catalytic activity">
    <reaction evidence="4">
        <text>(R)-pantoate + NADP(+) = 2-dehydropantoate + NADPH + H(+)</text>
        <dbReference type="Rhea" id="RHEA:16233"/>
        <dbReference type="ChEBI" id="CHEBI:11561"/>
        <dbReference type="ChEBI" id="CHEBI:15378"/>
        <dbReference type="ChEBI" id="CHEBI:15980"/>
        <dbReference type="ChEBI" id="CHEBI:57783"/>
        <dbReference type="ChEBI" id="CHEBI:58349"/>
        <dbReference type="EC" id="1.1.1.169"/>
    </reaction>
</comment>
<evidence type="ECO:0000256" key="4">
    <source>
        <dbReference type="RuleBase" id="RU362068"/>
    </source>
</evidence>
<dbReference type="GO" id="GO:0015940">
    <property type="term" value="P:pantothenate biosynthetic process"/>
    <property type="evidence" value="ECO:0007669"/>
    <property type="project" value="UniProtKB-UniPathway"/>
</dbReference>
<dbReference type="Gene3D" id="3.40.50.720">
    <property type="entry name" value="NAD(P)-binding Rossmann-like Domain"/>
    <property type="match status" value="1"/>
</dbReference>
<dbReference type="UniPathway" id="UPA00028">
    <property type="reaction ID" value="UER00004"/>
</dbReference>
<dbReference type="GO" id="GO:0005737">
    <property type="term" value="C:cytoplasm"/>
    <property type="evidence" value="ECO:0007669"/>
    <property type="project" value="TreeGrafter"/>
</dbReference>
<comment type="caution">
    <text evidence="7">The sequence shown here is derived from an EMBL/GenBank/DDBJ whole genome shotgun (WGS) entry which is preliminary data.</text>
</comment>
<dbReference type="InterPro" id="IPR013332">
    <property type="entry name" value="KPR_N"/>
</dbReference>
<dbReference type="PANTHER" id="PTHR21708:SF26">
    <property type="entry name" value="2-DEHYDROPANTOATE 2-REDUCTASE"/>
    <property type="match status" value="1"/>
</dbReference>
<evidence type="ECO:0000259" key="6">
    <source>
        <dbReference type="Pfam" id="PF08546"/>
    </source>
</evidence>
<name>A0A7K0D8B8_9NOCA</name>
<evidence type="ECO:0000256" key="3">
    <source>
        <dbReference type="ARBA" id="ARBA00023002"/>
    </source>
</evidence>
<dbReference type="InterPro" id="IPR008927">
    <property type="entry name" value="6-PGluconate_DH-like_C_sf"/>
</dbReference>
<dbReference type="FunFam" id="1.10.1040.10:FF:000017">
    <property type="entry name" value="2-dehydropantoate 2-reductase"/>
    <property type="match status" value="1"/>
</dbReference>
<comment type="similarity">
    <text evidence="1 4">Belongs to the ketopantoate reductase family.</text>
</comment>
<evidence type="ECO:0000256" key="2">
    <source>
        <dbReference type="ARBA" id="ARBA00022857"/>
    </source>
</evidence>
<accession>A0A7K0D8B8</accession>
<dbReference type="InterPro" id="IPR013752">
    <property type="entry name" value="KPA_reductase"/>
</dbReference>
<evidence type="ECO:0000313" key="7">
    <source>
        <dbReference type="EMBL" id="MQY21114.1"/>
    </source>
</evidence>
<dbReference type="Proteomes" id="UP000438448">
    <property type="component" value="Unassembled WGS sequence"/>
</dbReference>
<comment type="function">
    <text evidence="4">Catalyzes the NADPH-dependent reduction of ketopantoate into pantoic acid.</text>
</comment>
<keyword evidence="8" id="KW-1185">Reference proteome</keyword>
<comment type="pathway">
    <text evidence="4">Cofactor biosynthesis; (R)-pantothenate biosynthesis; (R)-pantoate from 3-methyl-2-oxobutanoate: step 2/2.</text>
</comment>
<keyword evidence="2 4" id="KW-0521">NADP</keyword>
<dbReference type="Gene3D" id="1.10.1040.10">
    <property type="entry name" value="N-(1-d-carboxylethyl)-l-norvaline Dehydrogenase, domain 2"/>
    <property type="match status" value="1"/>
</dbReference>
<dbReference type="NCBIfam" id="TIGR00745">
    <property type="entry name" value="apbA_panE"/>
    <property type="match status" value="1"/>
</dbReference>
<dbReference type="SUPFAM" id="SSF48179">
    <property type="entry name" value="6-phosphogluconate dehydrogenase C-terminal domain-like"/>
    <property type="match status" value="1"/>
</dbReference>
<dbReference type="EC" id="1.1.1.169" evidence="4"/>
<sequence length="309" mass="32184">MRITVFGAGGIGLYFAGMLARAGHQVTVVGRAETVAAAAAGPLLVSRAGEESSIPDVQVVTELRGGGEPADLVLVAVKAWQVRDAAEALKPVVGPHTTILPLQNGVEAASDLAEVLGAERVLGCTCVVIAERIEPWSVRCLGSHAAVEIGVLTPDSADRVEPVVEALTPAGITVSRTNDIEATLWRKLMLISSYGGVGALARQPVGIVSTEPETVALVRAAMVEVLEVARARGVALDADDVDQMMKVYAGFGPETTASMQRDLAAGRPSELHYQSGAVVRFGRATGVATPIHQTIYASQLPSETAAREH</sequence>
<organism evidence="7 8">
    <name type="scientific">Nocardia macrotermitis</name>
    <dbReference type="NCBI Taxonomy" id="2585198"/>
    <lineage>
        <taxon>Bacteria</taxon>
        <taxon>Bacillati</taxon>
        <taxon>Actinomycetota</taxon>
        <taxon>Actinomycetes</taxon>
        <taxon>Mycobacteriales</taxon>
        <taxon>Nocardiaceae</taxon>
        <taxon>Nocardia</taxon>
    </lineage>
</organism>
<dbReference type="InterPro" id="IPR036291">
    <property type="entry name" value="NAD(P)-bd_dom_sf"/>
</dbReference>
<keyword evidence="3 4" id="KW-0560">Oxidoreductase</keyword>
<dbReference type="InterPro" id="IPR051402">
    <property type="entry name" value="KPR-Related"/>
</dbReference>
<feature type="domain" description="Ketopantoate reductase N-terminal" evidence="5">
    <location>
        <begin position="3"/>
        <end position="152"/>
    </location>
</feature>
<dbReference type="InterPro" id="IPR013328">
    <property type="entry name" value="6PGD_dom2"/>
</dbReference>
<feature type="domain" description="Ketopantoate reductase C-terminal" evidence="6">
    <location>
        <begin position="179"/>
        <end position="297"/>
    </location>
</feature>
<protein>
    <recommendedName>
        <fullName evidence="4">2-dehydropantoate 2-reductase</fullName>
        <ecNumber evidence="4">1.1.1.169</ecNumber>
    </recommendedName>
    <alternativeName>
        <fullName evidence="4">Ketopantoate reductase</fullName>
    </alternativeName>
</protein>
<gene>
    <name evidence="7" type="primary">panE_2</name>
    <name evidence="7" type="ORF">NRB20_42230</name>
</gene>
<reference evidence="7 8" key="1">
    <citation type="submission" date="2019-10" db="EMBL/GenBank/DDBJ databases">
        <title>Nocardia macrotermitis sp. nov. and Nocardia aurantia sp. nov., isolated from the gut of fungus growing-termite Macrotermes natalensis.</title>
        <authorList>
            <person name="Benndorf R."/>
            <person name="Schwitalla J."/>
            <person name="Martin K."/>
            <person name="De Beer W."/>
            <person name="Kaster A.-K."/>
            <person name="Vollmers J."/>
            <person name="Poulsen M."/>
            <person name="Beemelmanns C."/>
        </authorList>
    </citation>
    <scope>NUCLEOTIDE SEQUENCE [LARGE SCALE GENOMIC DNA]</scope>
    <source>
        <strain evidence="7 8">RB20</strain>
    </source>
</reference>
<dbReference type="Pfam" id="PF02558">
    <property type="entry name" value="ApbA"/>
    <property type="match status" value="1"/>
</dbReference>
<dbReference type="InterPro" id="IPR003710">
    <property type="entry name" value="ApbA"/>
</dbReference>
<proteinExistence type="inferred from homology"/>
<evidence type="ECO:0000256" key="1">
    <source>
        <dbReference type="ARBA" id="ARBA00007870"/>
    </source>
</evidence>
<keyword evidence="4" id="KW-0566">Pantothenate biosynthesis</keyword>
<dbReference type="Pfam" id="PF08546">
    <property type="entry name" value="ApbA_C"/>
    <property type="match status" value="1"/>
</dbReference>
<dbReference type="GO" id="GO:0008677">
    <property type="term" value="F:2-dehydropantoate 2-reductase activity"/>
    <property type="evidence" value="ECO:0007669"/>
    <property type="project" value="UniProtKB-EC"/>
</dbReference>
<dbReference type="EMBL" id="WEGK01000009">
    <property type="protein sequence ID" value="MQY21114.1"/>
    <property type="molecule type" value="Genomic_DNA"/>
</dbReference>
<evidence type="ECO:0000259" key="5">
    <source>
        <dbReference type="Pfam" id="PF02558"/>
    </source>
</evidence>
<dbReference type="SUPFAM" id="SSF51735">
    <property type="entry name" value="NAD(P)-binding Rossmann-fold domains"/>
    <property type="match status" value="1"/>
</dbReference>
<dbReference type="AlphaFoldDB" id="A0A7K0D8B8"/>
<dbReference type="PANTHER" id="PTHR21708">
    <property type="entry name" value="PROBABLE 2-DEHYDROPANTOATE 2-REDUCTASE"/>
    <property type="match status" value="1"/>
</dbReference>
<evidence type="ECO:0000313" key="8">
    <source>
        <dbReference type="Proteomes" id="UP000438448"/>
    </source>
</evidence>